<dbReference type="EMBL" id="BAAAJK010000021">
    <property type="protein sequence ID" value="GAA1393065.1"/>
    <property type="molecule type" value="Genomic_DNA"/>
</dbReference>
<dbReference type="PRINTS" id="PR00081">
    <property type="entry name" value="GDHRDH"/>
</dbReference>
<dbReference type="PANTHER" id="PTHR42760">
    <property type="entry name" value="SHORT-CHAIN DEHYDROGENASES/REDUCTASES FAMILY MEMBER"/>
    <property type="match status" value="1"/>
</dbReference>
<name>A0ABN1XYS4_9PSEU</name>
<dbReference type="Gene3D" id="3.40.50.720">
    <property type="entry name" value="NAD(P)-binding Rossmann-like Domain"/>
    <property type="match status" value="1"/>
</dbReference>
<dbReference type="CDD" id="cd05233">
    <property type="entry name" value="SDR_c"/>
    <property type="match status" value="1"/>
</dbReference>
<dbReference type="RefSeq" id="WP_344024536.1">
    <property type="nucleotide sequence ID" value="NZ_BAAAJK010000021.1"/>
</dbReference>
<dbReference type="InterPro" id="IPR002347">
    <property type="entry name" value="SDR_fam"/>
</dbReference>
<accession>A0ABN1XYS4</accession>
<protein>
    <submittedName>
        <fullName evidence="2">SDR family NAD(P)-dependent oxidoreductase</fullName>
    </submittedName>
</protein>
<reference evidence="2 3" key="1">
    <citation type="journal article" date="2019" name="Int. J. Syst. Evol. Microbiol.">
        <title>The Global Catalogue of Microorganisms (GCM) 10K type strain sequencing project: providing services to taxonomists for standard genome sequencing and annotation.</title>
        <authorList>
            <consortium name="The Broad Institute Genomics Platform"/>
            <consortium name="The Broad Institute Genome Sequencing Center for Infectious Disease"/>
            <person name="Wu L."/>
            <person name="Ma J."/>
        </authorList>
    </citation>
    <scope>NUCLEOTIDE SEQUENCE [LARGE SCALE GENOMIC DNA]</scope>
    <source>
        <strain evidence="2 3">JCM 11896</strain>
    </source>
</reference>
<evidence type="ECO:0000313" key="3">
    <source>
        <dbReference type="Proteomes" id="UP001501414"/>
    </source>
</evidence>
<sequence length="226" mass="22653">MSHTVVVTGAAGALGRAVVEEFRSRGHRVAALGRPGPALDRIAADGVHPIGVDLTDRGAVGEAFARIDELPGTIGTLVAVAGGYAAGGLADADPDTLHGLFDTNYASVVWAAQAAAPRIADAGGGAIVTVGAKAGATGPAQLVHGTSKAAVHRLTELLADELRPQRIRVNAVLPSVIDTPANRQWMSDDAVARAVTPAAIARVIAFLAGPDAAPVSGALIPVHGDS</sequence>
<dbReference type="PANTHER" id="PTHR42760:SF135">
    <property type="entry name" value="BLL7886 PROTEIN"/>
    <property type="match status" value="1"/>
</dbReference>
<dbReference type="Pfam" id="PF00106">
    <property type="entry name" value="adh_short"/>
    <property type="match status" value="1"/>
</dbReference>
<dbReference type="InterPro" id="IPR036291">
    <property type="entry name" value="NAD(P)-bd_dom_sf"/>
</dbReference>
<evidence type="ECO:0000313" key="2">
    <source>
        <dbReference type="EMBL" id="GAA1393065.1"/>
    </source>
</evidence>
<gene>
    <name evidence="2" type="ORF">GCM10009613_39110</name>
</gene>
<organism evidence="2 3">
    <name type="scientific">Pseudonocardia kongjuensis</name>
    <dbReference type="NCBI Taxonomy" id="102227"/>
    <lineage>
        <taxon>Bacteria</taxon>
        <taxon>Bacillati</taxon>
        <taxon>Actinomycetota</taxon>
        <taxon>Actinomycetes</taxon>
        <taxon>Pseudonocardiales</taxon>
        <taxon>Pseudonocardiaceae</taxon>
        <taxon>Pseudonocardia</taxon>
    </lineage>
</organism>
<comment type="similarity">
    <text evidence="1">Belongs to the short-chain dehydrogenases/reductases (SDR) family.</text>
</comment>
<dbReference type="Proteomes" id="UP001501414">
    <property type="component" value="Unassembled WGS sequence"/>
</dbReference>
<comment type="caution">
    <text evidence="2">The sequence shown here is derived from an EMBL/GenBank/DDBJ whole genome shotgun (WGS) entry which is preliminary data.</text>
</comment>
<keyword evidence="3" id="KW-1185">Reference proteome</keyword>
<dbReference type="SUPFAM" id="SSF51735">
    <property type="entry name" value="NAD(P)-binding Rossmann-fold domains"/>
    <property type="match status" value="1"/>
</dbReference>
<evidence type="ECO:0000256" key="1">
    <source>
        <dbReference type="ARBA" id="ARBA00006484"/>
    </source>
</evidence>
<proteinExistence type="inferred from homology"/>